<sequence>MPQPSTQEDAPLGLCHTIVSKGRPRQSNGNKLGADVDLSLRCVFPFSLASSLSSRIGCRRTSWQEARRPFCLGRGSEPQAPLGALCSSLSLPALLCELHRCPRGRGCPRLVPHTWRLLPQGSCHLDSFLLHPEVWCPSPSPSWLWKSVCSESAGGSCVRAGGWRASAGLAGGGAGWLPEGESTQPAAALPERYSIAQGMTGLLRQAPDMLGPR</sequence>
<dbReference type="Proteomes" id="UP000664940">
    <property type="component" value="Unassembled WGS sequence"/>
</dbReference>
<evidence type="ECO:0000313" key="2">
    <source>
        <dbReference type="Proteomes" id="UP000664940"/>
    </source>
</evidence>
<dbReference type="AlphaFoldDB" id="A0A834AN56"/>
<dbReference type="EMBL" id="JABVXQ010000004">
    <property type="protein sequence ID" value="KAF6114452.1"/>
    <property type="molecule type" value="Genomic_DNA"/>
</dbReference>
<gene>
    <name evidence="1" type="ORF">HJG60_010451</name>
</gene>
<proteinExistence type="predicted"/>
<accession>A0A834AN56</accession>
<organism evidence="1 2">
    <name type="scientific">Phyllostomus discolor</name>
    <name type="common">pale spear-nosed bat</name>
    <dbReference type="NCBI Taxonomy" id="89673"/>
    <lineage>
        <taxon>Eukaryota</taxon>
        <taxon>Metazoa</taxon>
        <taxon>Chordata</taxon>
        <taxon>Craniata</taxon>
        <taxon>Vertebrata</taxon>
        <taxon>Euteleostomi</taxon>
        <taxon>Mammalia</taxon>
        <taxon>Eutheria</taxon>
        <taxon>Laurasiatheria</taxon>
        <taxon>Chiroptera</taxon>
        <taxon>Yangochiroptera</taxon>
        <taxon>Phyllostomidae</taxon>
        <taxon>Phyllostominae</taxon>
        <taxon>Phyllostomus</taxon>
    </lineage>
</organism>
<reference evidence="1 2" key="1">
    <citation type="journal article" date="2020" name="Nature">
        <title>Six reference-quality genomes reveal evolution of bat adaptations.</title>
        <authorList>
            <person name="Jebb D."/>
            <person name="Huang Z."/>
            <person name="Pippel M."/>
            <person name="Hughes G.M."/>
            <person name="Lavrichenko K."/>
            <person name="Devanna P."/>
            <person name="Winkler S."/>
            <person name="Jermiin L.S."/>
            <person name="Skirmuntt E.C."/>
            <person name="Katzourakis A."/>
            <person name="Burkitt-Gray L."/>
            <person name="Ray D.A."/>
            <person name="Sullivan K.A.M."/>
            <person name="Roscito J.G."/>
            <person name="Kirilenko B.M."/>
            <person name="Davalos L.M."/>
            <person name="Corthals A.P."/>
            <person name="Power M.L."/>
            <person name="Jones G."/>
            <person name="Ransome R.D."/>
            <person name="Dechmann D.K.N."/>
            <person name="Locatelli A.G."/>
            <person name="Puechmaille S.J."/>
            <person name="Fedrigo O."/>
            <person name="Jarvis E.D."/>
            <person name="Hiller M."/>
            <person name="Vernes S.C."/>
            <person name="Myers E.W."/>
            <person name="Teeling E.C."/>
        </authorList>
    </citation>
    <scope>NUCLEOTIDE SEQUENCE [LARGE SCALE GENOMIC DNA]</scope>
    <source>
        <strain evidence="1">Bat1K_MPI-CBG_1</strain>
    </source>
</reference>
<comment type="caution">
    <text evidence="1">The sequence shown here is derived from an EMBL/GenBank/DDBJ whole genome shotgun (WGS) entry which is preliminary data.</text>
</comment>
<name>A0A834AN56_9CHIR</name>
<evidence type="ECO:0000313" key="1">
    <source>
        <dbReference type="EMBL" id="KAF6114452.1"/>
    </source>
</evidence>
<protein>
    <submittedName>
        <fullName evidence="1">Uncharacterized protein</fullName>
    </submittedName>
</protein>